<proteinExistence type="predicted"/>
<evidence type="ECO:0000259" key="3">
    <source>
        <dbReference type="Pfam" id="PF26366"/>
    </source>
</evidence>
<comment type="caution">
    <text evidence="4">The sequence shown here is derived from an EMBL/GenBank/DDBJ whole genome shotgun (WGS) entry which is preliminary data.</text>
</comment>
<gene>
    <name evidence="4" type="ORF">WDU96_08630</name>
</gene>
<protein>
    <submittedName>
        <fullName evidence="4">Glycosyl transferase</fullName>
    </submittedName>
</protein>
<feature type="transmembrane region" description="Helical" evidence="2">
    <location>
        <begin position="282"/>
        <end position="304"/>
    </location>
</feature>
<keyword evidence="4" id="KW-0808">Transferase</keyword>
<keyword evidence="2" id="KW-0472">Membrane</keyword>
<evidence type="ECO:0000256" key="1">
    <source>
        <dbReference type="SAM" id="MobiDB-lite"/>
    </source>
</evidence>
<keyword evidence="5" id="KW-1185">Reference proteome</keyword>
<evidence type="ECO:0000313" key="5">
    <source>
        <dbReference type="Proteomes" id="UP001368654"/>
    </source>
</evidence>
<keyword evidence="2" id="KW-0812">Transmembrane</keyword>
<sequence>MRFVWAVVAFVLATVLIVAGIAQRTVFQGPTTETAEISVTEDAPFVLIDGAVFNALPGSQTLRANAEGEIFAAYGRTADMQAWLADTTYNSVTLDAAGEIDVSLVEPVPPAVEDDEASAPATDAPATPEATEDAVATDVPEQEPDTGVVIAGRSPAGSDLWLDEFQQSDLLIASLQLPEEMSVLVAADGTLPAPSAISVSWPIGNGTPLAGPLIALGAILMTVGVFLYILGINHVRRSRGPRRKGLPIPVTEPIDVATIEAEEKGVISSTPTRRSISGSRRAFAVVPGVAVAALLFSGCAADAWPQLTPASTPSPTATVVAPEGQKPPAVTKAQAERILAEISTTVAEADESMDADLAATRLSGPALAVRETNYVLRDALEDTATPDPILNQPLEILLPQAYDGWPRSVMAVVDDEASKLATIVVMSQADPWAEYKISHVARLEASTLMPDLAPDYIGAAQVQPDSPFLLIAPEDLATAYSDVINNDEDSEYYGLFDAETDALRVSIAADREERLAAFNETGSTTGELTFSTTPGTDEPIALATLESGAIVAVTITEHDSVKPTNEDAFIKLSGNPMVEELTGEDQSATGFSTDYSDQVFFYVPGQGSTEKIRLLGYGSDILGAKVIN</sequence>
<dbReference type="GO" id="GO:0016740">
    <property type="term" value="F:transferase activity"/>
    <property type="evidence" value="ECO:0007669"/>
    <property type="project" value="UniProtKB-KW"/>
</dbReference>
<dbReference type="Pfam" id="PF26366">
    <property type="entry name" value="DUF8094"/>
    <property type="match status" value="1"/>
</dbReference>
<reference evidence="4 5" key="1">
    <citation type="submission" date="2024-02" db="EMBL/GenBank/DDBJ databases">
        <authorList>
            <person name="Saticioglu I.B."/>
        </authorList>
    </citation>
    <scope>NUCLEOTIDE SEQUENCE [LARGE SCALE GENOMIC DNA]</scope>
    <source>
        <strain evidence="4 5">Mu-86</strain>
    </source>
</reference>
<feature type="compositionally biased region" description="Low complexity" evidence="1">
    <location>
        <begin position="118"/>
        <end position="138"/>
    </location>
</feature>
<feature type="domain" description="DUF8094" evidence="3">
    <location>
        <begin position="328"/>
        <end position="625"/>
    </location>
</feature>
<evidence type="ECO:0000256" key="2">
    <source>
        <dbReference type="SAM" id="Phobius"/>
    </source>
</evidence>
<organism evidence="4 5">
    <name type="scientific">Microbacterium marmarense</name>
    <dbReference type="NCBI Taxonomy" id="3122051"/>
    <lineage>
        <taxon>Bacteria</taxon>
        <taxon>Bacillati</taxon>
        <taxon>Actinomycetota</taxon>
        <taxon>Actinomycetes</taxon>
        <taxon>Micrococcales</taxon>
        <taxon>Microbacteriaceae</taxon>
        <taxon>Microbacterium</taxon>
    </lineage>
</organism>
<dbReference type="Proteomes" id="UP001368654">
    <property type="component" value="Unassembled WGS sequence"/>
</dbReference>
<name>A0ABU8LTS8_9MICO</name>
<evidence type="ECO:0000313" key="4">
    <source>
        <dbReference type="EMBL" id="MEJ1155657.1"/>
    </source>
</evidence>
<dbReference type="InterPro" id="IPR058407">
    <property type="entry name" value="DUF8094"/>
</dbReference>
<dbReference type="EMBL" id="JBBDGL010000002">
    <property type="protein sequence ID" value="MEJ1155657.1"/>
    <property type="molecule type" value="Genomic_DNA"/>
</dbReference>
<dbReference type="RefSeq" id="WP_337338080.1">
    <property type="nucleotide sequence ID" value="NZ_JBBDGL010000002.1"/>
</dbReference>
<keyword evidence="2" id="KW-1133">Transmembrane helix</keyword>
<feature type="transmembrane region" description="Helical" evidence="2">
    <location>
        <begin position="213"/>
        <end position="235"/>
    </location>
</feature>
<accession>A0ABU8LTS8</accession>
<feature type="region of interest" description="Disordered" evidence="1">
    <location>
        <begin position="112"/>
        <end position="143"/>
    </location>
</feature>